<feature type="region of interest" description="Disordered" evidence="4">
    <location>
        <begin position="299"/>
        <end position="319"/>
    </location>
</feature>
<sequence length="319" mass="35874">MNDYRSDEFLMAAEASGMDQLFPQQQQQQQQRQGQAQAYAPLDILTVPSQHQHQHPQLQQGLRPNLFVNGTSVADSESDNEDEFKSKKQQQRGGNNSGAVGRLPVSIKDIASDEDERLLASEEGKKLSSKERRQLRNKVSARHFRLRRKEYITQLEQLIEQKVTEANTLKAENERLALENKKLADALQGLSLSPASYLSPSPSEEVYTPSMPRQPAATATASAPVVSQQTPLVPEFQDYDVLNMPLTQFDSPASYLSMNLFAGAVEQEQEQQPQQQQQQQQQQQRITPRIANLLPTFNARKDANPNSFDWPLAYSLPGS</sequence>
<proteinExistence type="predicted"/>
<evidence type="ECO:0000256" key="3">
    <source>
        <dbReference type="SAM" id="Coils"/>
    </source>
</evidence>
<evidence type="ECO:0000256" key="2">
    <source>
        <dbReference type="ARBA" id="ARBA00023242"/>
    </source>
</evidence>
<dbReference type="RefSeq" id="XP_064765946.1">
    <property type="nucleotide sequence ID" value="XM_064915491.1"/>
</dbReference>
<dbReference type="PANTHER" id="PTHR40621">
    <property type="entry name" value="TRANSCRIPTION FACTOR KAPC-RELATED"/>
    <property type="match status" value="1"/>
</dbReference>
<dbReference type="Proteomes" id="UP001498771">
    <property type="component" value="Unassembled WGS sequence"/>
</dbReference>
<dbReference type="Pfam" id="PF00170">
    <property type="entry name" value="bZIP_1"/>
    <property type="match status" value="1"/>
</dbReference>
<reference evidence="6 7" key="1">
    <citation type="submission" date="2024-03" db="EMBL/GenBank/DDBJ databases">
        <title>Genome-scale model development and genomic sequencing of the oleaginous clade Lipomyces.</title>
        <authorList>
            <consortium name="Lawrence Berkeley National Laboratory"/>
            <person name="Czajka J.J."/>
            <person name="Han Y."/>
            <person name="Kim J."/>
            <person name="Mondo S.J."/>
            <person name="Hofstad B.A."/>
            <person name="Robles A."/>
            <person name="Haridas S."/>
            <person name="Riley R."/>
            <person name="LaButti K."/>
            <person name="Pangilinan J."/>
            <person name="Andreopoulos W."/>
            <person name="Lipzen A."/>
            <person name="Yan J."/>
            <person name="Wang M."/>
            <person name="Ng V."/>
            <person name="Grigoriev I.V."/>
            <person name="Spatafora J.W."/>
            <person name="Magnuson J.K."/>
            <person name="Baker S.E."/>
            <person name="Pomraning K.R."/>
        </authorList>
    </citation>
    <scope>NUCLEOTIDE SEQUENCE [LARGE SCALE GENOMIC DNA]</scope>
    <source>
        <strain evidence="6 7">Phaff 52-87</strain>
    </source>
</reference>
<name>A0ABR1EZ77_9ASCO</name>
<evidence type="ECO:0000256" key="1">
    <source>
        <dbReference type="ARBA" id="ARBA00004123"/>
    </source>
</evidence>
<dbReference type="PANTHER" id="PTHR40621:SF10">
    <property type="entry name" value="BZIP DOMAIN-CONTAINING PROTEIN"/>
    <property type="match status" value="1"/>
</dbReference>
<dbReference type="PROSITE" id="PS50217">
    <property type="entry name" value="BZIP"/>
    <property type="match status" value="1"/>
</dbReference>
<comment type="caution">
    <text evidence="6">The sequence shown here is derived from an EMBL/GenBank/DDBJ whole genome shotgun (WGS) entry which is preliminary data.</text>
</comment>
<dbReference type="SUPFAM" id="SSF57959">
    <property type="entry name" value="Leucine zipper domain"/>
    <property type="match status" value="1"/>
</dbReference>
<protein>
    <recommendedName>
        <fullName evidence="5">BZIP domain-containing protein</fullName>
    </recommendedName>
</protein>
<keyword evidence="7" id="KW-1185">Reference proteome</keyword>
<feature type="region of interest" description="Disordered" evidence="4">
    <location>
        <begin position="15"/>
        <end position="105"/>
    </location>
</feature>
<dbReference type="Gene3D" id="1.20.5.170">
    <property type="match status" value="1"/>
</dbReference>
<feature type="region of interest" description="Disordered" evidence="4">
    <location>
        <begin position="266"/>
        <end position="287"/>
    </location>
</feature>
<evidence type="ECO:0000256" key="4">
    <source>
        <dbReference type="SAM" id="MobiDB-lite"/>
    </source>
</evidence>
<feature type="compositionally biased region" description="Low complexity" evidence="4">
    <location>
        <begin position="270"/>
        <end position="284"/>
    </location>
</feature>
<dbReference type="CDD" id="cd14810">
    <property type="entry name" value="bZIP_u1"/>
    <property type="match status" value="1"/>
</dbReference>
<evidence type="ECO:0000313" key="6">
    <source>
        <dbReference type="EMBL" id="KAK7202913.1"/>
    </source>
</evidence>
<evidence type="ECO:0000259" key="5">
    <source>
        <dbReference type="PROSITE" id="PS50217"/>
    </source>
</evidence>
<evidence type="ECO:0000313" key="7">
    <source>
        <dbReference type="Proteomes" id="UP001498771"/>
    </source>
</evidence>
<gene>
    <name evidence="6" type="ORF">BZA70DRAFT_86723</name>
</gene>
<dbReference type="GeneID" id="90041003"/>
<feature type="coiled-coil region" evidence="3">
    <location>
        <begin position="152"/>
        <end position="186"/>
    </location>
</feature>
<keyword evidence="2" id="KW-0539">Nucleus</keyword>
<dbReference type="InterPro" id="IPR046347">
    <property type="entry name" value="bZIP_sf"/>
</dbReference>
<dbReference type="SMART" id="SM00338">
    <property type="entry name" value="BRLZ"/>
    <property type="match status" value="1"/>
</dbReference>
<comment type="subcellular location">
    <subcellularLocation>
        <location evidence="1">Nucleus</location>
    </subcellularLocation>
</comment>
<dbReference type="InterPro" id="IPR050936">
    <property type="entry name" value="AP-1-like"/>
</dbReference>
<feature type="domain" description="BZIP" evidence="5">
    <location>
        <begin position="127"/>
        <end position="190"/>
    </location>
</feature>
<dbReference type="EMBL" id="JBBJBU010000014">
    <property type="protein sequence ID" value="KAK7202913.1"/>
    <property type="molecule type" value="Genomic_DNA"/>
</dbReference>
<dbReference type="InterPro" id="IPR004827">
    <property type="entry name" value="bZIP"/>
</dbReference>
<accession>A0ABR1EZ77</accession>
<feature type="compositionally biased region" description="Low complexity" evidence="4">
    <location>
        <begin position="24"/>
        <end position="37"/>
    </location>
</feature>
<organism evidence="6 7">
    <name type="scientific">Myxozyma melibiosi</name>
    <dbReference type="NCBI Taxonomy" id="54550"/>
    <lineage>
        <taxon>Eukaryota</taxon>
        <taxon>Fungi</taxon>
        <taxon>Dikarya</taxon>
        <taxon>Ascomycota</taxon>
        <taxon>Saccharomycotina</taxon>
        <taxon>Lipomycetes</taxon>
        <taxon>Lipomycetales</taxon>
        <taxon>Lipomycetaceae</taxon>
        <taxon>Myxozyma</taxon>
    </lineage>
</organism>
<keyword evidence="3" id="KW-0175">Coiled coil</keyword>